<organism evidence="1 2">
    <name type="scientific">Sphingomonas lycopersici</name>
    <dbReference type="NCBI Taxonomy" id="2951807"/>
    <lineage>
        <taxon>Bacteria</taxon>
        <taxon>Pseudomonadati</taxon>
        <taxon>Pseudomonadota</taxon>
        <taxon>Alphaproteobacteria</taxon>
        <taxon>Sphingomonadales</taxon>
        <taxon>Sphingomonadaceae</taxon>
        <taxon>Sphingomonas</taxon>
    </lineage>
</organism>
<accession>A0AA41ZBW6</accession>
<name>A0AA41ZBW6_9SPHN</name>
<dbReference type="EMBL" id="JANFAV010000001">
    <property type="protein sequence ID" value="MCW6533786.1"/>
    <property type="molecule type" value="Genomic_DNA"/>
</dbReference>
<dbReference type="RefSeq" id="WP_265267829.1">
    <property type="nucleotide sequence ID" value="NZ_JANFAV010000001.1"/>
</dbReference>
<proteinExistence type="predicted"/>
<protein>
    <submittedName>
        <fullName evidence="1">Uncharacterized protein</fullName>
    </submittedName>
</protein>
<dbReference type="Proteomes" id="UP001165565">
    <property type="component" value="Unassembled WGS sequence"/>
</dbReference>
<reference evidence="1" key="1">
    <citation type="submission" date="2022-06" db="EMBL/GenBank/DDBJ databases">
        <title>Sphingomonas sp. nov. isolated from rhizosphere soil of tomato.</title>
        <authorList>
            <person name="Dong H."/>
            <person name="Gao R."/>
        </authorList>
    </citation>
    <scope>NUCLEOTIDE SEQUENCE</scope>
    <source>
        <strain evidence="1">MMSM24</strain>
    </source>
</reference>
<comment type="caution">
    <text evidence="1">The sequence shown here is derived from an EMBL/GenBank/DDBJ whole genome shotgun (WGS) entry which is preliminary data.</text>
</comment>
<keyword evidence="2" id="KW-1185">Reference proteome</keyword>
<gene>
    <name evidence="1" type="ORF">NEE01_03205</name>
</gene>
<dbReference type="AlphaFoldDB" id="A0AA41ZBW6"/>
<evidence type="ECO:0000313" key="1">
    <source>
        <dbReference type="EMBL" id="MCW6533786.1"/>
    </source>
</evidence>
<evidence type="ECO:0000313" key="2">
    <source>
        <dbReference type="Proteomes" id="UP001165565"/>
    </source>
</evidence>
<sequence>MVQLQFYREQAARQRAAADAATLQNVRERCLRAADTWASLAAKGEQANLQRIAVQKPEKTIEMLKGRFAPADISRDGV</sequence>